<dbReference type="EMBL" id="RBXO01000001">
    <property type="protein sequence ID" value="RKT55644.1"/>
    <property type="molecule type" value="Genomic_DNA"/>
</dbReference>
<keyword evidence="2" id="KW-0813">Transport</keyword>
<dbReference type="InterPro" id="IPR011701">
    <property type="entry name" value="MFS"/>
</dbReference>
<keyword evidence="5 7" id="KW-1133">Transmembrane helix</keyword>
<dbReference type="CDD" id="cd17321">
    <property type="entry name" value="MFS_MMR_MDR_like"/>
    <property type="match status" value="1"/>
</dbReference>
<sequence length="483" mass="48697">MASGVSTAGTRAVRSRWWALVVICLVALIVGVDATIVNIALPSAQRDLGLSDVDRQWVVSAYTLAFGGLLLPAGRVADRVGRKRAVLLGVLGFAAASALGGAAAEGWVLVLARALQGVFASILAPSTLSLLVAVFTEPADRAKAISVFSAVASGGGVLGLLAGGLLAGYLDWRWCLYINVPLAVLGAIGGALLLPEVPAHRGGPIDVPGAVLGCAGVVALVYGLGAAGGLGWASPAVLGPLAAGLVLLAVFVLVQARREHPLLPLRVVLDRNRAGAALSIGLAMFALFGTSLFLTYQLQVVMGYSPVETGLAVLPLTVAIIVSSTQLARRWLPRTAPRLLVAPGLALAAAGVLWLVGLRPDSSFAVGVLPAELLLGLGMGLVSTPCLHTATSGVDPADVGVASAFLSTTQQIAASLGVATLNTIATSATASFAAAHPDVPAVVGTVHGYTRAAAWAGGIVLAAVALAWLMITADPRRAEAAKG</sequence>
<dbReference type="PANTHER" id="PTHR42718">
    <property type="entry name" value="MAJOR FACILITATOR SUPERFAMILY MULTIDRUG TRANSPORTER MFSC"/>
    <property type="match status" value="1"/>
</dbReference>
<feature type="transmembrane region" description="Helical" evidence="7">
    <location>
        <begin position="17"/>
        <end position="37"/>
    </location>
</feature>
<feature type="transmembrane region" description="Helical" evidence="7">
    <location>
        <begin position="207"/>
        <end position="226"/>
    </location>
</feature>
<dbReference type="GO" id="GO:0022857">
    <property type="term" value="F:transmembrane transporter activity"/>
    <property type="evidence" value="ECO:0007669"/>
    <property type="project" value="InterPro"/>
</dbReference>
<accession>A0A495W2P7</accession>
<feature type="transmembrane region" description="Helical" evidence="7">
    <location>
        <begin position="275"/>
        <end position="298"/>
    </location>
</feature>
<evidence type="ECO:0000256" key="7">
    <source>
        <dbReference type="SAM" id="Phobius"/>
    </source>
</evidence>
<feature type="domain" description="Major facilitator superfamily (MFS) profile" evidence="8">
    <location>
        <begin position="19"/>
        <end position="475"/>
    </location>
</feature>
<evidence type="ECO:0000256" key="6">
    <source>
        <dbReference type="ARBA" id="ARBA00023136"/>
    </source>
</evidence>
<keyword evidence="6 7" id="KW-0472">Membrane</keyword>
<reference evidence="9 10" key="1">
    <citation type="submission" date="2018-10" db="EMBL/GenBank/DDBJ databases">
        <title>Sequencing the genomes of 1000 actinobacteria strains.</title>
        <authorList>
            <person name="Klenk H.-P."/>
        </authorList>
    </citation>
    <scope>NUCLEOTIDE SEQUENCE [LARGE SCALE GENOMIC DNA]</scope>
    <source>
        <strain evidence="9 10">DSM 43800</strain>
    </source>
</reference>
<dbReference type="AlphaFoldDB" id="A0A495W2P7"/>
<feature type="transmembrane region" description="Helical" evidence="7">
    <location>
        <begin position="147"/>
        <end position="170"/>
    </location>
</feature>
<evidence type="ECO:0000313" key="10">
    <source>
        <dbReference type="Proteomes" id="UP000282084"/>
    </source>
</evidence>
<dbReference type="PANTHER" id="PTHR42718:SF46">
    <property type="entry name" value="BLR6921 PROTEIN"/>
    <property type="match status" value="1"/>
</dbReference>
<evidence type="ECO:0000259" key="8">
    <source>
        <dbReference type="PROSITE" id="PS50850"/>
    </source>
</evidence>
<dbReference type="PROSITE" id="PS50850">
    <property type="entry name" value="MFS"/>
    <property type="match status" value="1"/>
</dbReference>
<comment type="subcellular location">
    <subcellularLocation>
        <location evidence="1">Cell membrane</location>
        <topology evidence="1">Multi-pass membrane protein</topology>
    </subcellularLocation>
</comment>
<gene>
    <name evidence="9" type="ORF">C8E97_4326</name>
</gene>
<proteinExistence type="predicted"/>
<dbReference type="RefSeq" id="WP_170211944.1">
    <property type="nucleotide sequence ID" value="NZ_RBXO01000001.1"/>
</dbReference>
<feature type="transmembrane region" description="Helical" evidence="7">
    <location>
        <begin position="232"/>
        <end position="254"/>
    </location>
</feature>
<dbReference type="Pfam" id="PF07690">
    <property type="entry name" value="MFS_1"/>
    <property type="match status" value="1"/>
</dbReference>
<dbReference type="InterPro" id="IPR020846">
    <property type="entry name" value="MFS_dom"/>
</dbReference>
<dbReference type="Gene3D" id="1.20.1250.20">
    <property type="entry name" value="MFS general substrate transporter like domains"/>
    <property type="match status" value="2"/>
</dbReference>
<feature type="transmembrane region" description="Helical" evidence="7">
    <location>
        <begin position="57"/>
        <end position="74"/>
    </location>
</feature>
<feature type="transmembrane region" description="Helical" evidence="7">
    <location>
        <begin position="452"/>
        <end position="471"/>
    </location>
</feature>
<feature type="transmembrane region" description="Helical" evidence="7">
    <location>
        <begin position="86"/>
        <end position="108"/>
    </location>
</feature>
<evidence type="ECO:0000256" key="2">
    <source>
        <dbReference type="ARBA" id="ARBA00022448"/>
    </source>
</evidence>
<comment type="caution">
    <text evidence="9">The sequence shown here is derived from an EMBL/GenBank/DDBJ whole genome shotgun (WGS) entry which is preliminary data.</text>
</comment>
<dbReference type="Proteomes" id="UP000282084">
    <property type="component" value="Unassembled WGS sequence"/>
</dbReference>
<evidence type="ECO:0000256" key="4">
    <source>
        <dbReference type="ARBA" id="ARBA00022692"/>
    </source>
</evidence>
<feature type="transmembrane region" description="Helical" evidence="7">
    <location>
        <begin position="310"/>
        <end position="327"/>
    </location>
</feature>
<evidence type="ECO:0000256" key="5">
    <source>
        <dbReference type="ARBA" id="ARBA00022989"/>
    </source>
</evidence>
<dbReference type="InterPro" id="IPR036259">
    <property type="entry name" value="MFS_trans_sf"/>
</dbReference>
<feature type="transmembrane region" description="Helical" evidence="7">
    <location>
        <begin position="176"/>
        <end position="195"/>
    </location>
</feature>
<dbReference type="PROSITE" id="PS00216">
    <property type="entry name" value="SUGAR_TRANSPORT_1"/>
    <property type="match status" value="1"/>
</dbReference>
<evidence type="ECO:0000256" key="3">
    <source>
        <dbReference type="ARBA" id="ARBA00022475"/>
    </source>
</evidence>
<evidence type="ECO:0000313" key="9">
    <source>
        <dbReference type="EMBL" id="RKT55644.1"/>
    </source>
</evidence>
<keyword evidence="10" id="KW-1185">Reference proteome</keyword>
<keyword evidence="3" id="KW-1003">Cell membrane</keyword>
<evidence type="ECO:0000256" key="1">
    <source>
        <dbReference type="ARBA" id="ARBA00004651"/>
    </source>
</evidence>
<feature type="transmembrane region" description="Helical" evidence="7">
    <location>
        <begin position="114"/>
        <end position="135"/>
    </location>
</feature>
<name>A0A495W2P7_9PSEU</name>
<feature type="transmembrane region" description="Helical" evidence="7">
    <location>
        <begin position="339"/>
        <end position="357"/>
    </location>
</feature>
<organism evidence="9 10">
    <name type="scientific">Saccharothrix australiensis</name>
    <dbReference type="NCBI Taxonomy" id="2072"/>
    <lineage>
        <taxon>Bacteria</taxon>
        <taxon>Bacillati</taxon>
        <taxon>Actinomycetota</taxon>
        <taxon>Actinomycetes</taxon>
        <taxon>Pseudonocardiales</taxon>
        <taxon>Pseudonocardiaceae</taxon>
        <taxon>Saccharothrix</taxon>
    </lineage>
</organism>
<dbReference type="GO" id="GO:0005886">
    <property type="term" value="C:plasma membrane"/>
    <property type="evidence" value="ECO:0007669"/>
    <property type="project" value="UniProtKB-SubCell"/>
</dbReference>
<keyword evidence="4 7" id="KW-0812">Transmembrane</keyword>
<dbReference type="SUPFAM" id="SSF103473">
    <property type="entry name" value="MFS general substrate transporter"/>
    <property type="match status" value="1"/>
</dbReference>
<dbReference type="InterPro" id="IPR005829">
    <property type="entry name" value="Sugar_transporter_CS"/>
</dbReference>
<protein>
    <submittedName>
        <fullName evidence="9">EmrB/QacA subfamily drug resistance transporter</fullName>
    </submittedName>
</protein>